<sequence length="91" mass="9826">MALNIKNERVHQLARQAAELQGTTQTGALERALEEFLERHGAEADAGAGERGDRLARATLLVEQIRCGIEQGEGSLAEGLVELYDADGLPR</sequence>
<reference evidence="2 3" key="1">
    <citation type="submission" date="2017-06" db="EMBL/GenBank/DDBJ databases">
        <authorList>
            <person name="Kim H.J."/>
            <person name="Triplett B.A."/>
        </authorList>
    </citation>
    <scope>NUCLEOTIDE SEQUENCE [LARGE SCALE GENOMIC DNA]</scope>
    <source>
        <strain evidence="2 3">DSM 22179</strain>
    </source>
</reference>
<organism evidence="2 3">
    <name type="scientific">Kytococcus aerolatus</name>
    <dbReference type="NCBI Taxonomy" id="592308"/>
    <lineage>
        <taxon>Bacteria</taxon>
        <taxon>Bacillati</taxon>
        <taxon>Actinomycetota</taxon>
        <taxon>Actinomycetes</taxon>
        <taxon>Micrococcales</taxon>
        <taxon>Kytococcaceae</taxon>
        <taxon>Kytococcus</taxon>
    </lineage>
</organism>
<evidence type="ECO:0000313" key="2">
    <source>
        <dbReference type="EMBL" id="SNC63467.1"/>
    </source>
</evidence>
<proteinExistence type="predicted"/>
<keyword evidence="3" id="KW-1185">Reference proteome</keyword>
<dbReference type="Pfam" id="PF07704">
    <property type="entry name" value="PSK_trans_fac"/>
    <property type="match status" value="1"/>
</dbReference>
<evidence type="ECO:0000256" key="1">
    <source>
        <dbReference type="ARBA" id="ARBA00022649"/>
    </source>
</evidence>
<name>A0A212TBN7_9MICO</name>
<dbReference type="RefSeq" id="WP_088817834.1">
    <property type="nucleotide sequence ID" value="NZ_FYEZ01000001.1"/>
</dbReference>
<evidence type="ECO:0000313" key="3">
    <source>
        <dbReference type="Proteomes" id="UP000198122"/>
    </source>
</evidence>
<gene>
    <name evidence="2" type="ORF">SAMN05445756_0912</name>
</gene>
<dbReference type="AlphaFoldDB" id="A0A212TBN7"/>
<dbReference type="OrthoDB" id="560250at2"/>
<accession>A0A212TBN7</accession>
<dbReference type="Proteomes" id="UP000198122">
    <property type="component" value="Unassembled WGS sequence"/>
</dbReference>
<protein>
    <submittedName>
        <fullName evidence="2">Antitoxin VapB</fullName>
    </submittedName>
</protein>
<dbReference type="InterPro" id="IPR011660">
    <property type="entry name" value="VapB-like"/>
</dbReference>
<dbReference type="EMBL" id="FYEZ01000001">
    <property type="protein sequence ID" value="SNC63467.1"/>
    <property type="molecule type" value="Genomic_DNA"/>
</dbReference>
<keyword evidence="1" id="KW-1277">Toxin-antitoxin system</keyword>